<feature type="compositionally biased region" description="Low complexity" evidence="3">
    <location>
        <begin position="167"/>
        <end position="182"/>
    </location>
</feature>
<protein>
    <submittedName>
        <fullName evidence="5">Bromodomain-containing protein</fullName>
    </submittedName>
</protein>
<dbReference type="Pfam" id="PF00439">
    <property type="entry name" value="Bromodomain"/>
    <property type="match status" value="1"/>
</dbReference>
<reference evidence="5" key="1">
    <citation type="journal article" date="2021" name="Nat. Commun.">
        <title>Genetic determinants of endophytism in the Arabidopsis root mycobiome.</title>
        <authorList>
            <person name="Mesny F."/>
            <person name="Miyauchi S."/>
            <person name="Thiergart T."/>
            <person name="Pickel B."/>
            <person name="Atanasova L."/>
            <person name="Karlsson M."/>
            <person name="Huettel B."/>
            <person name="Barry K.W."/>
            <person name="Haridas S."/>
            <person name="Chen C."/>
            <person name="Bauer D."/>
            <person name="Andreopoulos W."/>
            <person name="Pangilinan J."/>
            <person name="LaButti K."/>
            <person name="Riley R."/>
            <person name="Lipzen A."/>
            <person name="Clum A."/>
            <person name="Drula E."/>
            <person name="Henrissat B."/>
            <person name="Kohler A."/>
            <person name="Grigoriev I.V."/>
            <person name="Martin F.M."/>
            <person name="Hacquard S."/>
        </authorList>
    </citation>
    <scope>NUCLEOTIDE SEQUENCE</scope>
    <source>
        <strain evidence="5">MPI-CAGE-CH-0243</strain>
    </source>
</reference>
<dbReference type="PROSITE" id="PS50014">
    <property type="entry name" value="BROMODOMAIN_2"/>
    <property type="match status" value="1"/>
</dbReference>
<evidence type="ECO:0000256" key="1">
    <source>
        <dbReference type="ARBA" id="ARBA00023117"/>
    </source>
</evidence>
<evidence type="ECO:0000256" key="3">
    <source>
        <dbReference type="SAM" id="MobiDB-lite"/>
    </source>
</evidence>
<proteinExistence type="predicted"/>
<evidence type="ECO:0000313" key="6">
    <source>
        <dbReference type="Proteomes" id="UP000700596"/>
    </source>
</evidence>
<dbReference type="PANTHER" id="PTHR15398:SF4">
    <property type="entry name" value="BROMODOMAIN-CONTAINING PROTEIN 8 ISOFORM X1"/>
    <property type="match status" value="1"/>
</dbReference>
<dbReference type="OrthoDB" id="21449at2759"/>
<dbReference type="EMBL" id="JAGMWT010000014">
    <property type="protein sequence ID" value="KAH7117110.1"/>
    <property type="molecule type" value="Genomic_DNA"/>
</dbReference>
<feature type="region of interest" description="Disordered" evidence="3">
    <location>
        <begin position="148"/>
        <end position="639"/>
    </location>
</feature>
<dbReference type="Proteomes" id="UP000700596">
    <property type="component" value="Unassembled WGS sequence"/>
</dbReference>
<feature type="compositionally biased region" description="Basic residues" evidence="3">
    <location>
        <begin position="483"/>
        <end position="492"/>
    </location>
</feature>
<keyword evidence="6" id="KW-1185">Reference proteome</keyword>
<keyword evidence="1 2" id="KW-0103">Bromodomain</keyword>
<feature type="compositionally biased region" description="Pro residues" evidence="3">
    <location>
        <begin position="240"/>
        <end position="263"/>
    </location>
</feature>
<dbReference type="PANTHER" id="PTHR15398">
    <property type="entry name" value="BROMODOMAIN-CONTAINING PROTEIN 8"/>
    <property type="match status" value="1"/>
</dbReference>
<feature type="domain" description="Bromo" evidence="4">
    <location>
        <begin position="659"/>
        <end position="764"/>
    </location>
</feature>
<name>A0A9P9IF49_9PLEO</name>
<feature type="compositionally biased region" description="Polar residues" evidence="3">
    <location>
        <begin position="555"/>
        <end position="576"/>
    </location>
</feature>
<feature type="compositionally biased region" description="Basic residues" evidence="3">
    <location>
        <begin position="524"/>
        <end position="536"/>
    </location>
</feature>
<feature type="compositionally biased region" description="Basic and acidic residues" evidence="3">
    <location>
        <begin position="512"/>
        <end position="523"/>
    </location>
</feature>
<dbReference type="InterPro" id="IPR036427">
    <property type="entry name" value="Bromodomain-like_sf"/>
</dbReference>
<dbReference type="GO" id="GO:0035267">
    <property type="term" value="C:NuA4 histone acetyltransferase complex"/>
    <property type="evidence" value="ECO:0007669"/>
    <property type="project" value="TreeGrafter"/>
</dbReference>
<evidence type="ECO:0000313" key="5">
    <source>
        <dbReference type="EMBL" id="KAH7117110.1"/>
    </source>
</evidence>
<dbReference type="CDD" id="cd04369">
    <property type="entry name" value="Bromodomain"/>
    <property type="match status" value="1"/>
</dbReference>
<feature type="region of interest" description="Disordered" evidence="3">
    <location>
        <begin position="77"/>
        <end position="108"/>
    </location>
</feature>
<comment type="caution">
    <text evidence="5">The sequence shown here is derived from an EMBL/GenBank/DDBJ whole genome shotgun (WGS) entry which is preliminary data.</text>
</comment>
<dbReference type="SUPFAM" id="SSF47370">
    <property type="entry name" value="Bromodomain"/>
    <property type="match status" value="1"/>
</dbReference>
<evidence type="ECO:0000256" key="2">
    <source>
        <dbReference type="PROSITE-ProRule" id="PRU00035"/>
    </source>
</evidence>
<dbReference type="AlphaFoldDB" id="A0A9P9IF49"/>
<dbReference type="InterPro" id="IPR001487">
    <property type="entry name" value="Bromodomain"/>
</dbReference>
<dbReference type="GO" id="GO:0006325">
    <property type="term" value="P:chromatin organization"/>
    <property type="evidence" value="ECO:0007669"/>
    <property type="project" value="UniProtKB-ARBA"/>
</dbReference>
<feature type="compositionally biased region" description="Polar residues" evidence="3">
    <location>
        <begin position="421"/>
        <end position="440"/>
    </location>
</feature>
<accession>A0A9P9IF49</accession>
<dbReference type="Gene3D" id="1.20.920.10">
    <property type="entry name" value="Bromodomain-like"/>
    <property type="match status" value="1"/>
</dbReference>
<sequence>MNTSLTAYTNLESLLLFQSLSYYGTTNQSFVKISDLLKSIPSITADKKFQSGRLSPDALRTFYLALLNDEWRSELHNGIRDTDGQNGDVRSSRKRKAPSPTLPTVQEAAQHAHLIPKLVEKLYARYRTAISLEIRDDEDRYERLQKELQSIERGDRDNDLVDRANGKSPTSRSPSLPRKSPLVQQRPLPQSPRPHPTSQESTKVPTPISHQPDVSGGLAQDPQNGQARVDHNAKSIPKPSSLPQPFPGNPQAPNQSHPPPHPQPTAILPSPARPHTQFQPGQTFPGGGAPQYGPVSPSPQSLSSPRNPIQYPPTGFAPGPQSPGVQTPQHQRHLYTYPGQSHYVPPQAGQPPPQGGFMLPPFQVSPQDPSRAHQPMTPQYPHVSTPVGRQISPLTKVASSASSSQHPLQQFSHQAYPPRGSFSTPSNLRTSISAASTPRSAKTVWKASVIKSSGGPPPPRPEYLPIDDIEPLDQSKQALTKGKTSRRSRTKSKAKEKDPEPDPDPEEPIPQIEERPPEAEPRQGRSRRKAALKKARPGSVTSSQAGASVRERSRSQSVISHTETVAADNESQTGTHVKSERGASIDVIEEDPLETPTQPMTRRRGGNVQALQTRSRKRTAREASLPESEDQPGTPGLPKVVVAPRHFSRMCVPIMNDIGSDKHASLFSTAVRAKDAEGYYDIIKRPTDLKTIQKAVAVGAKTVAAAAVDTPTGSPGGGGGIVELPISSEVTPPKAIVNSAQLEKELMRMFVNAVMFNAGEEGVVEDARHMFEDCQQKISNWRNAERSTGRLEAEETPPVMDEEILTVSKRRKL</sequence>
<feature type="compositionally biased region" description="Basic and acidic residues" evidence="3">
    <location>
        <begin position="148"/>
        <end position="165"/>
    </location>
</feature>
<feature type="compositionally biased region" description="Low complexity" evidence="3">
    <location>
        <begin position="294"/>
        <end position="308"/>
    </location>
</feature>
<feature type="compositionally biased region" description="Polar residues" evidence="3">
    <location>
        <begin position="397"/>
        <end position="413"/>
    </location>
</feature>
<evidence type="ECO:0000259" key="4">
    <source>
        <dbReference type="PROSITE" id="PS50014"/>
    </source>
</evidence>
<gene>
    <name evidence="5" type="ORF">B0J11DRAFT_494819</name>
</gene>
<organism evidence="5 6">
    <name type="scientific">Dendryphion nanum</name>
    <dbReference type="NCBI Taxonomy" id="256645"/>
    <lineage>
        <taxon>Eukaryota</taxon>
        <taxon>Fungi</taxon>
        <taxon>Dikarya</taxon>
        <taxon>Ascomycota</taxon>
        <taxon>Pezizomycotina</taxon>
        <taxon>Dothideomycetes</taxon>
        <taxon>Pleosporomycetidae</taxon>
        <taxon>Pleosporales</taxon>
        <taxon>Torulaceae</taxon>
        <taxon>Dendryphion</taxon>
    </lineage>
</organism>